<feature type="region of interest" description="Disordered" evidence="2">
    <location>
        <begin position="171"/>
        <end position="263"/>
    </location>
</feature>
<feature type="region of interest" description="Disordered" evidence="2">
    <location>
        <begin position="48"/>
        <end position="76"/>
    </location>
</feature>
<feature type="domain" description="SPATA31" evidence="3">
    <location>
        <begin position="47"/>
        <end position="291"/>
    </location>
</feature>
<evidence type="ECO:0000256" key="2">
    <source>
        <dbReference type="SAM" id="MobiDB-lite"/>
    </source>
</evidence>
<reference evidence="4" key="1">
    <citation type="submission" date="2023-06" db="EMBL/GenBank/DDBJ databases">
        <title>Reference genome for the Northern bat (Eptesicus nilssonii), a most northern bat species.</title>
        <authorList>
            <person name="Laine V.N."/>
            <person name="Pulliainen A.T."/>
            <person name="Lilley T.M."/>
        </authorList>
    </citation>
    <scope>NUCLEOTIDE SEQUENCE</scope>
    <source>
        <strain evidence="4">BLF_Eptnil</strain>
        <tissue evidence="4">Kidney</tissue>
    </source>
</reference>
<keyword evidence="5" id="KW-1185">Reference proteome</keyword>
<organism evidence="4 5">
    <name type="scientific">Cnephaeus nilssonii</name>
    <name type="common">Northern bat</name>
    <name type="synonym">Eptesicus nilssonii</name>
    <dbReference type="NCBI Taxonomy" id="3371016"/>
    <lineage>
        <taxon>Eukaryota</taxon>
        <taxon>Metazoa</taxon>
        <taxon>Chordata</taxon>
        <taxon>Craniata</taxon>
        <taxon>Vertebrata</taxon>
        <taxon>Euteleostomi</taxon>
        <taxon>Mammalia</taxon>
        <taxon>Eutheria</taxon>
        <taxon>Laurasiatheria</taxon>
        <taxon>Chiroptera</taxon>
        <taxon>Yangochiroptera</taxon>
        <taxon>Vespertilionidae</taxon>
        <taxon>Cnephaeus</taxon>
    </lineage>
</organism>
<feature type="region of interest" description="Disordered" evidence="2">
    <location>
        <begin position="478"/>
        <end position="513"/>
    </location>
</feature>
<feature type="compositionally biased region" description="Basic and acidic residues" evidence="2">
    <location>
        <begin position="501"/>
        <end position="513"/>
    </location>
</feature>
<feature type="compositionally biased region" description="Polar residues" evidence="2">
    <location>
        <begin position="241"/>
        <end position="263"/>
    </location>
</feature>
<dbReference type="InterPro" id="IPR039509">
    <property type="entry name" value="SPATA31"/>
</dbReference>
<dbReference type="PANTHER" id="PTHR21859:SF12">
    <property type="entry name" value="SPERMATOGENESIS-ASSOCIATED PROTEIN 31D1"/>
    <property type="match status" value="1"/>
</dbReference>
<accession>A0AA40HNM9</accession>
<protein>
    <recommendedName>
        <fullName evidence="3">SPATA31 domain-containing protein</fullName>
    </recommendedName>
</protein>
<feature type="compositionally biased region" description="Polar residues" evidence="2">
    <location>
        <begin position="183"/>
        <end position="198"/>
    </location>
</feature>
<dbReference type="EMBL" id="JAULJE010000015">
    <property type="protein sequence ID" value="KAK1334541.1"/>
    <property type="molecule type" value="Genomic_DNA"/>
</dbReference>
<dbReference type="Proteomes" id="UP001177744">
    <property type="component" value="Unassembled WGS sequence"/>
</dbReference>
<feature type="compositionally biased region" description="Basic and acidic residues" evidence="2">
    <location>
        <begin position="57"/>
        <end position="72"/>
    </location>
</feature>
<dbReference type="PANTHER" id="PTHR21859">
    <property type="entry name" value="ACROSOME-SPECIFIC PROTEIN"/>
    <property type="match status" value="1"/>
</dbReference>
<evidence type="ECO:0000313" key="4">
    <source>
        <dbReference type="EMBL" id="KAK1334541.1"/>
    </source>
</evidence>
<sequence>METMEHAHEQRGCAQCEYLPFPSQTALGKPHGTEFMWIHDGESSVRLNMSPTSGQNQEEKERWDTARPKNESECLTSSETEHLECNVLQKEQESLWGLTSVVQSSKAHVAISIDPVEFPLSSEFREKFEHHLRKRLIQQYKGQPCKTHGSLSLMNPLRNCSGIPESKSSSGLSWVSVDKDQSSENPNVGLSQPGSSYERSSERFQLENKNKDEGHSQENDPKVHLMSDSKTSSGKDVESGSDMSLSRENSMVSGHSVTQRQRQLENVQKEYVSKKVEKISESQLPGTVHSSQHSIDQISSIKSHPELEQRRLPSSVGGDYRLDTSQELPLLECAAQQMQKPHIPKFQMRMSGLPTKVLESKECFKSKVTSSYSLINPNSSSSTKLISEANTKSGAFMPLRGSSKSLLGDKVGIESSADDLNFPLSATSLVSKKEHKPADIQHILSEEIQKILKAKLPVANTISGKRSQRHSLIANIQPPKMPTRRAGTGQETKNNSVNSNDRAEIRQGTNREKSEPAFISTVFRETVRAEGLNALQPETSGVLTTSKPGISQIINRETTVTTENPPTNLSVQAPDLSELKTQVVAELKLKLEKKHSQAQGQPTDMSHDSDSLTYKASLTPAKCVSSVVMEVPQVLHVHSEDSTVRMEKQQEPWLPKHMLRSCQDQNVPPAVKTDIVRPPPKPTDPRYEELGGGDAQLRIFQPGGKRFPPQDTALEEMFGIKSPQTLSQKGQDLPNSLFIKKMKSFFKRLHPRINCRMQEIPQEMGRYISSAQSRGPVQSRAAFTGIAQAHRVMSDIGKFPDEKRGRRDAGVTTCPQEPRPSAAQSGKPVQKGAVQAQAEPGQGRPFHRSTPSYEVTNAMSGRHTAVLAGQGSTCSRHTRNEDKHPQNVVALKPQQMCQKHPQSVSLKGTVPHPSPTCRPQAAKGPPAVLTAAGGTAFRDQPPRFRHTMLLQNFQGETFPAPNNSFLEGNIDLPNKCFYNNSDVFSVSCVGGMGLGFLRSCA</sequence>
<name>A0AA40HNM9_CNENI</name>
<feature type="region of interest" description="Disordered" evidence="2">
    <location>
        <begin position="904"/>
        <end position="926"/>
    </location>
</feature>
<gene>
    <name evidence="4" type="ORF">QTO34_005547</name>
</gene>
<evidence type="ECO:0000256" key="1">
    <source>
        <dbReference type="ARBA" id="ARBA00035009"/>
    </source>
</evidence>
<dbReference type="AlphaFoldDB" id="A0AA40HNM9"/>
<feature type="region of interest" description="Disordered" evidence="2">
    <location>
        <begin position="798"/>
        <end position="848"/>
    </location>
</feature>
<evidence type="ECO:0000313" key="5">
    <source>
        <dbReference type="Proteomes" id="UP001177744"/>
    </source>
</evidence>
<comment type="caution">
    <text evidence="4">The sequence shown here is derived from an EMBL/GenBank/DDBJ whole genome shotgun (WGS) entry which is preliminary data.</text>
</comment>
<feature type="region of interest" description="Disordered" evidence="2">
    <location>
        <begin position="670"/>
        <end position="690"/>
    </location>
</feature>
<dbReference type="Pfam" id="PF14650">
    <property type="entry name" value="FAM75"/>
    <property type="match status" value="1"/>
</dbReference>
<feature type="compositionally biased region" description="Polar residues" evidence="2">
    <location>
        <begin position="489"/>
        <end position="500"/>
    </location>
</feature>
<feature type="compositionally biased region" description="Basic and acidic residues" evidence="2">
    <location>
        <begin position="199"/>
        <end position="238"/>
    </location>
</feature>
<evidence type="ECO:0000259" key="3">
    <source>
        <dbReference type="Pfam" id="PF14650"/>
    </source>
</evidence>
<comment type="similarity">
    <text evidence="1">Belongs to the SPATA31 family.</text>
</comment>
<feature type="compositionally biased region" description="Basic and acidic residues" evidence="2">
    <location>
        <begin position="798"/>
        <end position="809"/>
    </location>
</feature>
<proteinExistence type="inferred from homology"/>